<dbReference type="EMBL" id="FNNH01000053">
    <property type="protein sequence ID" value="SDX05569.1"/>
    <property type="molecule type" value="Genomic_DNA"/>
</dbReference>
<name>A0A1H2YM09_9PROT</name>
<evidence type="ECO:0000313" key="2">
    <source>
        <dbReference type="Proteomes" id="UP000183454"/>
    </source>
</evidence>
<evidence type="ECO:0008006" key="3">
    <source>
        <dbReference type="Google" id="ProtNLM"/>
    </source>
</evidence>
<sequence length="96" mass="10810">MFSENLKECSQKDRPMRSITISFPIDVVESMKKIARLKGLSGYKILLKSYISAGLCRDEYRYSGILTALLIEALKKHGVPDTVIQQATRDVIESAM</sequence>
<gene>
    <name evidence="1" type="ORF">SAMN05421882_105319</name>
</gene>
<protein>
    <recommendedName>
        <fullName evidence="3">CopG family transcriptional regulator</fullName>
    </recommendedName>
</protein>
<reference evidence="1 2" key="1">
    <citation type="submission" date="2016-10" db="EMBL/GenBank/DDBJ databases">
        <authorList>
            <person name="de Groot N.N."/>
        </authorList>
    </citation>
    <scope>NUCLEOTIDE SEQUENCE [LARGE SCALE GENOMIC DNA]</scope>
    <source>
        <strain evidence="1 2">Nm110</strain>
    </source>
</reference>
<dbReference type="Proteomes" id="UP000183454">
    <property type="component" value="Unassembled WGS sequence"/>
</dbReference>
<accession>A0A1H2YM09</accession>
<dbReference type="AlphaFoldDB" id="A0A1H2YM09"/>
<evidence type="ECO:0000313" key="1">
    <source>
        <dbReference type="EMBL" id="SDX05569.1"/>
    </source>
</evidence>
<organism evidence="1 2">
    <name type="scientific">Nitrosomonas communis</name>
    <dbReference type="NCBI Taxonomy" id="44574"/>
    <lineage>
        <taxon>Bacteria</taxon>
        <taxon>Pseudomonadati</taxon>
        <taxon>Pseudomonadota</taxon>
        <taxon>Betaproteobacteria</taxon>
        <taxon>Nitrosomonadales</taxon>
        <taxon>Nitrosomonadaceae</taxon>
        <taxon>Nitrosomonas</taxon>
    </lineage>
</organism>
<proteinExistence type="predicted"/>